<dbReference type="InterPro" id="IPR041581">
    <property type="entry name" value="Glyoxalase_6"/>
</dbReference>
<organism evidence="2 3">
    <name type="scientific">Microbacterium pygmaeum</name>
    <dbReference type="NCBI Taxonomy" id="370764"/>
    <lineage>
        <taxon>Bacteria</taxon>
        <taxon>Bacillati</taxon>
        <taxon>Actinomycetota</taxon>
        <taxon>Actinomycetes</taxon>
        <taxon>Micrococcales</taxon>
        <taxon>Microbacteriaceae</taxon>
        <taxon>Microbacterium</taxon>
    </lineage>
</organism>
<name>A0A1G7U8L6_9MICO</name>
<proteinExistence type="predicted"/>
<protein>
    <recommendedName>
        <fullName evidence="1">VOC domain-containing protein</fullName>
    </recommendedName>
</protein>
<dbReference type="InterPro" id="IPR004360">
    <property type="entry name" value="Glyas_Fos-R_dOase_dom"/>
</dbReference>
<dbReference type="InterPro" id="IPR037523">
    <property type="entry name" value="VOC_core"/>
</dbReference>
<gene>
    <name evidence="2" type="ORF">SAMN04489810_0307</name>
</gene>
<dbReference type="Pfam" id="PF00903">
    <property type="entry name" value="Glyoxalase"/>
    <property type="match status" value="1"/>
</dbReference>
<sequence>MSDATNEKRGYPHGVPCWIDVEQSDARTGREFYSALFGWDFIDAGPPGSAYAIARLQGKDVGGLEQVDSGAGWVSYVACDDIDATCTLIRSAGGTILVAPSHGEPGASATCADPQGAVFRLWQAGTNPGAQIVNEPGAWNFSDLQTPDPDAALAFYGEIFGWRVDPQLGAGMIRLPGYGKHLSETVDPDIYERQQFAPEGFEDVICGLTEKPDAAASWLIRFTVADRDATAASAEDLGATVESTAETEWTREAVIVDPQGARFVVSQLVMPD</sequence>
<dbReference type="InterPro" id="IPR029068">
    <property type="entry name" value="Glyas_Bleomycin-R_OHBP_Dase"/>
</dbReference>
<evidence type="ECO:0000313" key="3">
    <source>
        <dbReference type="Proteomes" id="UP000199009"/>
    </source>
</evidence>
<accession>A0A1G7U8L6</accession>
<reference evidence="2 3" key="1">
    <citation type="submission" date="2016-10" db="EMBL/GenBank/DDBJ databases">
        <authorList>
            <person name="de Groot N.N."/>
        </authorList>
    </citation>
    <scope>NUCLEOTIDE SEQUENCE [LARGE SCALE GENOMIC DNA]</scope>
    <source>
        <strain evidence="2 3">DSM 23142</strain>
    </source>
</reference>
<evidence type="ECO:0000313" key="2">
    <source>
        <dbReference type="EMBL" id="SDG43965.1"/>
    </source>
</evidence>
<dbReference type="RefSeq" id="WP_091485296.1">
    <property type="nucleotide sequence ID" value="NZ_LT629692.1"/>
</dbReference>
<feature type="domain" description="VOC" evidence="1">
    <location>
        <begin position="138"/>
        <end position="268"/>
    </location>
</feature>
<dbReference type="EMBL" id="LT629692">
    <property type="protein sequence ID" value="SDG43965.1"/>
    <property type="molecule type" value="Genomic_DNA"/>
</dbReference>
<dbReference type="Gene3D" id="3.10.180.10">
    <property type="entry name" value="2,3-Dihydroxybiphenyl 1,2-Dioxygenase, domain 1"/>
    <property type="match status" value="2"/>
</dbReference>
<dbReference type="PANTHER" id="PTHR33993:SF14">
    <property type="entry name" value="GB|AAF24581.1"/>
    <property type="match status" value="1"/>
</dbReference>
<dbReference type="PANTHER" id="PTHR33993">
    <property type="entry name" value="GLYOXALASE-RELATED"/>
    <property type="match status" value="1"/>
</dbReference>
<dbReference type="SUPFAM" id="SSF54593">
    <property type="entry name" value="Glyoxalase/Bleomycin resistance protein/Dihydroxybiphenyl dioxygenase"/>
    <property type="match status" value="2"/>
</dbReference>
<dbReference type="Proteomes" id="UP000199009">
    <property type="component" value="Chromosome I"/>
</dbReference>
<dbReference type="Pfam" id="PF18029">
    <property type="entry name" value="Glyoxalase_6"/>
    <property type="match status" value="1"/>
</dbReference>
<evidence type="ECO:0000259" key="1">
    <source>
        <dbReference type="PROSITE" id="PS51819"/>
    </source>
</evidence>
<dbReference type="AlphaFoldDB" id="A0A1G7U8L6"/>
<dbReference type="CDD" id="cd07247">
    <property type="entry name" value="SgaA_N_like"/>
    <property type="match status" value="1"/>
</dbReference>
<dbReference type="OrthoDB" id="9793039at2"/>
<keyword evidence="3" id="KW-1185">Reference proteome</keyword>
<dbReference type="InterPro" id="IPR052164">
    <property type="entry name" value="Anthracycline_SecMetBiosynth"/>
</dbReference>
<dbReference type="PROSITE" id="PS51819">
    <property type="entry name" value="VOC"/>
    <property type="match status" value="1"/>
</dbReference>